<evidence type="ECO:0000313" key="3">
    <source>
        <dbReference type="EMBL" id="KAB2817445.1"/>
    </source>
</evidence>
<dbReference type="Pfam" id="PF00756">
    <property type="entry name" value="Esterase"/>
    <property type="match status" value="1"/>
</dbReference>
<accession>A0A6L3ZJ30</accession>
<protein>
    <submittedName>
        <fullName evidence="3">Alpha/beta hydrolase fold domain-containing protein</fullName>
    </submittedName>
</protein>
<dbReference type="SUPFAM" id="SSF53474">
    <property type="entry name" value="alpha/beta-Hydrolases"/>
    <property type="match status" value="1"/>
</dbReference>
<dbReference type="AlphaFoldDB" id="A0A6L3ZJ30"/>
<evidence type="ECO:0000313" key="4">
    <source>
        <dbReference type="Proteomes" id="UP000484164"/>
    </source>
</evidence>
<feature type="domain" description="CBM20" evidence="2">
    <location>
        <begin position="22"/>
        <end position="125"/>
    </location>
</feature>
<keyword evidence="4" id="KW-1185">Reference proteome</keyword>
<feature type="chain" id="PRO_5026984928" evidence="1">
    <location>
        <begin position="21"/>
        <end position="383"/>
    </location>
</feature>
<dbReference type="InterPro" id="IPR000801">
    <property type="entry name" value="Esterase-like"/>
</dbReference>
<keyword evidence="1" id="KW-0732">Signal</keyword>
<dbReference type="Gene3D" id="2.60.40.10">
    <property type="entry name" value="Immunoglobulins"/>
    <property type="match status" value="1"/>
</dbReference>
<dbReference type="PANTHER" id="PTHR48098:SF6">
    <property type="entry name" value="FERRI-BACILLIBACTIN ESTERASE BESA"/>
    <property type="match status" value="1"/>
</dbReference>
<dbReference type="InterPro" id="IPR029058">
    <property type="entry name" value="AB_hydrolase_fold"/>
</dbReference>
<dbReference type="Gene3D" id="3.40.50.1820">
    <property type="entry name" value="alpha/beta hydrolase"/>
    <property type="match status" value="1"/>
</dbReference>
<gene>
    <name evidence="3" type="ORF">F8C82_03350</name>
</gene>
<evidence type="ECO:0000259" key="2">
    <source>
        <dbReference type="PROSITE" id="PS51166"/>
    </source>
</evidence>
<dbReference type="InterPro" id="IPR013783">
    <property type="entry name" value="Ig-like_fold"/>
</dbReference>
<evidence type="ECO:0000256" key="1">
    <source>
        <dbReference type="SAM" id="SignalP"/>
    </source>
</evidence>
<comment type="caution">
    <text evidence="3">The sequence shown here is derived from an EMBL/GenBank/DDBJ whole genome shotgun (WGS) entry which is preliminary data.</text>
</comment>
<sequence>MNKLCINFGRLWLFMLMVGAMSCSKSTITVEIQVEDTSGLKPDSVYIVGNTPELGNWNPAITLMEKVDDYYVFTLEMKKEESIEFKFTLGDWAKEGMIENGDGGNIVLSPKTDTSVVFSVKSWHRPEPTSTAVGNVFQWNVADPKGELAPRKLHIYLPKNYERDSTATYPVLYMMDGQNLFDERFSTSMGEWGIDEYLESDTASKVIVVGVENSVNRMEEYMDYVKGKPFREWLAHFIFPKVDSAFRTDTNRRFVGGSSAGGALAYMMRREYGRSGRNRVDGVLCFSPALYVNTEEDQYSIFLADELESRPYPRVPIYFDIGGKGVDRILLEGTEMLKKHYPENSSASPVYKYVVDLNDDHNETAWRKRFPAALEWLLANDRN</sequence>
<keyword evidence="3" id="KW-0378">Hydrolase</keyword>
<dbReference type="Pfam" id="PF00686">
    <property type="entry name" value="CBM_20"/>
    <property type="match status" value="1"/>
</dbReference>
<organism evidence="3 4">
    <name type="scientific">Phaeocystidibacter marisrubri</name>
    <dbReference type="NCBI Taxonomy" id="1577780"/>
    <lineage>
        <taxon>Bacteria</taxon>
        <taxon>Pseudomonadati</taxon>
        <taxon>Bacteroidota</taxon>
        <taxon>Flavobacteriia</taxon>
        <taxon>Flavobacteriales</taxon>
        <taxon>Phaeocystidibacteraceae</taxon>
        <taxon>Phaeocystidibacter</taxon>
    </lineage>
</organism>
<dbReference type="InterPro" id="IPR002044">
    <property type="entry name" value="CBM20"/>
</dbReference>
<dbReference type="GO" id="GO:2001070">
    <property type="term" value="F:starch binding"/>
    <property type="evidence" value="ECO:0007669"/>
    <property type="project" value="InterPro"/>
</dbReference>
<name>A0A6L3ZJ30_9FLAO</name>
<dbReference type="PROSITE" id="PS51166">
    <property type="entry name" value="CBM20"/>
    <property type="match status" value="1"/>
</dbReference>
<proteinExistence type="predicted"/>
<dbReference type="Proteomes" id="UP000484164">
    <property type="component" value="Unassembled WGS sequence"/>
</dbReference>
<dbReference type="PANTHER" id="PTHR48098">
    <property type="entry name" value="ENTEROCHELIN ESTERASE-RELATED"/>
    <property type="match status" value="1"/>
</dbReference>
<feature type="signal peptide" evidence="1">
    <location>
        <begin position="1"/>
        <end position="20"/>
    </location>
</feature>
<dbReference type="PROSITE" id="PS51257">
    <property type="entry name" value="PROKAR_LIPOPROTEIN"/>
    <property type="match status" value="1"/>
</dbReference>
<reference evidence="3 4" key="1">
    <citation type="submission" date="2019-10" db="EMBL/GenBank/DDBJ databases">
        <title>Genome sequence of Phaeocystidibacter marisrubri JCM30614 (type strain).</title>
        <authorList>
            <person name="Bowman J.P."/>
        </authorList>
    </citation>
    <scope>NUCLEOTIDE SEQUENCE [LARGE SCALE GENOMIC DNA]</scope>
    <source>
        <strain evidence="3 4">JCM 30614</strain>
    </source>
</reference>
<dbReference type="SUPFAM" id="SSF49452">
    <property type="entry name" value="Starch-binding domain-like"/>
    <property type="match status" value="1"/>
</dbReference>
<dbReference type="EMBL" id="WBVQ01000001">
    <property type="protein sequence ID" value="KAB2817445.1"/>
    <property type="molecule type" value="Genomic_DNA"/>
</dbReference>
<dbReference type="InterPro" id="IPR050583">
    <property type="entry name" value="Mycobacterial_A85_antigen"/>
</dbReference>
<dbReference type="SMART" id="SM01065">
    <property type="entry name" value="CBM_2"/>
    <property type="match status" value="1"/>
</dbReference>
<dbReference type="RefSeq" id="WP_151692016.1">
    <property type="nucleotide sequence ID" value="NZ_BMGX01000002.1"/>
</dbReference>
<dbReference type="OrthoDB" id="176168at2"/>
<dbReference type="GO" id="GO:0016787">
    <property type="term" value="F:hydrolase activity"/>
    <property type="evidence" value="ECO:0007669"/>
    <property type="project" value="UniProtKB-KW"/>
</dbReference>
<dbReference type="InterPro" id="IPR013784">
    <property type="entry name" value="Carb-bd-like_fold"/>
</dbReference>